<proteinExistence type="predicted"/>
<comment type="caution">
    <text evidence="1">The sequence shown here is derived from an EMBL/GenBank/DDBJ whole genome shotgun (WGS) entry which is preliminary data.</text>
</comment>
<gene>
    <name evidence="1" type="ORF">N482_03935</name>
</gene>
<organism evidence="1 2">
    <name type="scientific">Pseudoalteromonas luteoviolacea NCIMB 1942</name>
    <dbReference type="NCBI Taxonomy" id="1365253"/>
    <lineage>
        <taxon>Bacteria</taxon>
        <taxon>Pseudomonadati</taxon>
        <taxon>Pseudomonadota</taxon>
        <taxon>Gammaproteobacteria</taxon>
        <taxon>Alteromonadales</taxon>
        <taxon>Pseudoalteromonadaceae</taxon>
        <taxon>Pseudoalteromonas</taxon>
    </lineage>
</organism>
<evidence type="ECO:0000313" key="2">
    <source>
        <dbReference type="Proteomes" id="UP000076587"/>
    </source>
</evidence>
<dbReference type="Gene3D" id="3.40.50.720">
    <property type="entry name" value="NAD(P)-binding Rossmann-like Domain"/>
    <property type="match status" value="1"/>
</dbReference>
<dbReference type="OrthoDB" id="9810734at2"/>
<dbReference type="Pfam" id="PF00106">
    <property type="entry name" value="adh_short"/>
    <property type="match status" value="1"/>
</dbReference>
<reference evidence="1 2" key="1">
    <citation type="submission" date="2013-07" db="EMBL/GenBank/DDBJ databases">
        <title>Comparative Genomic and Metabolomic Analysis of Twelve Strains of Pseudoalteromonas luteoviolacea.</title>
        <authorList>
            <person name="Vynne N.G."/>
            <person name="Mansson M."/>
            <person name="Gram L."/>
        </authorList>
    </citation>
    <scope>NUCLEOTIDE SEQUENCE [LARGE SCALE GENOMIC DNA]</scope>
    <source>
        <strain evidence="1 2">NCIMB 1942</strain>
    </source>
</reference>
<protein>
    <recommendedName>
        <fullName evidence="3">Short-chain dehydrogenase</fullName>
    </recommendedName>
</protein>
<dbReference type="AlphaFoldDB" id="A0A166Y5A2"/>
<dbReference type="EMBL" id="AUXT01000216">
    <property type="protein sequence ID" value="KZN41462.1"/>
    <property type="molecule type" value="Genomic_DNA"/>
</dbReference>
<evidence type="ECO:0000313" key="1">
    <source>
        <dbReference type="EMBL" id="KZN41462.1"/>
    </source>
</evidence>
<evidence type="ECO:0008006" key="3">
    <source>
        <dbReference type="Google" id="ProtNLM"/>
    </source>
</evidence>
<dbReference type="SUPFAM" id="SSF51735">
    <property type="entry name" value="NAD(P)-binding Rossmann-fold domains"/>
    <property type="match status" value="1"/>
</dbReference>
<dbReference type="PATRIC" id="fig|1365253.3.peg.4997"/>
<dbReference type="Proteomes" id="UP000076587">
    <property type="component" value="Unassembled WGS sequence"/>
</dbReference>
<dbReference type="InterPro" id="IPR002347">
    <property type="entry name" value="SDR_fam"/>
</dbReference>
<dbReference type="InterPro" id="IPR036291">
    <property type="entry name" value="NAD(P)-bd_dom_sf"/>
</dbReference>
<name>A0A166Y5A2_9GAMM</name>
<sequence length="86" mass="9353">MFGVNVLALLNTMQSVLAPMKARRGGTIVYVSSIAGKKTFPNHAAYCQYSIVHSRATPANVYPRDLNCYNAPTTLSFLLGSVNVIF</sequence>
<accession>A0A166Y5A2</accession>